<evidence type="ECO:0000313" key="1">
    <source>
        <dbReference type="EMBL" id="EQD73538.1"/>
    </source>
</evidence>
<reference evidence="1" key="2">
    <citation type="journal article" date="2014" name="ISME J.">
        <title>Microbial stratification in low pH oxic and suboxic macroscopic growths along an acid mine drainage.</title>
        <authorList>
            <person name="Mendez-Garcia C."/>
            <person name="Mesa V."/>
            <person name="Sprenger R.R."/>
            <person name="Richter M."/>
            <person name="Diez M.S."/>
            <person name="Solano J."/>
            <person name="Bargiela R."/>
            <person name="Golyshina O.V."/>
            <person name="Manteca A."/>
            <person name="Ramos J.L."/>
            <person name="Gallego J.R."/>
            <person name="Llorente I."/>
            <person name="Martins Dos Santos V.A."/>
            <person name="Jensen O.N."/>
            <person name="Pelaez A.I."/>
            <person name="Sanchez J."/>
            <person name="Ferrer M."/>
        </authorList>
    </citation>
    <scope>NUCLEOTIDE SEQUENCE</scope>
</reference>
<organism evidence="1">
    <name type="scientific">mine drainage metagenome</name>
    <dbReference type="NCBI Taxonomy" id="410659"/>
    <lineage>
        <taxon>unclassified sequences</taxon>
        <taxon>metagenomes</taxon>
        <taxon>ecological metagenomes</taxon>
    </lineage>
</organism>
<name>T1BXY9_9ZZZZ</name>
<accession>T1BXY9</accession>
<evidence type="ECO:0008006" key="2">
    <source>
        <dbReference type="Google" id="ProtNLM"/>
    </source>
</evidence>
<dbReference type="AlphaFoldDB" id="T1BXY9"/>
<sequence>MKKQVLVIIGMHRSGTSASTGALRCLGVDLGDRLYRGAWRASMTKGYFEHAGIADTNDEVLA</sequence>
<feature type="non-terminal residue" evidence="1">
    <location>
        <position position="62"/>
    </location>
</feature>
<proteinExistence type="predicted"/>
<protein>
    <recommendedName>
        <fullName evidence="2">Sulfotransferase family protein</fullName>
    </recommendedName>
</protein>
<dbReference type="EMBL" id="AUZX01003573">
    <property type="protein sequence ID" value="EQD73538.1"/>
    <property type="molecule type" value="Genomic_DNA"/>
</dbReference>
<reference evidence="1" key="1">
    <citation type="submission" date="2013-08" db="EMBL/GenBank/DDBJ databases">
        <authorList>
            <person name="Mendez C."/>
            <person name="Richter M."/>
            <person name="Ferrer M."/>
            <person name="Sanchez J."/>
        </authorList>
    </citation>
    <scope>NUCLEOTIDE SEQUENCE</scope>
</reference>
<gene>
    <name evidence="1" type="ORF">B1A_04899</name>
</gene>
<comment type="caution">
    <text evidence="1">The sequence shown here is derived from an EMBL/GenBank/DDBJ whole genome shotgun (WGS) entry which is preliminary data.</text>
</comment>